<dbReference type="InterPro" id="IPR011701">
    <property type="entry name" value="MFS"/>
</dbReference>
<protein>
    <submittedName>
        <fullName evidence="9">MFS transporter</fullName>
    </submittedName>
</protein>
<dbReference type="PANTHER" id="PTHR43124">
    <property type="entry name" value="PURINE EFFLUX PUMP PBUE"/>
    <property type="match status" value="1"/>
</dbReference>
<name>A0ABS1B9G5_9MICO</name>
<feature type="transmembrane region" description="Helical" evidence="7">
    <location>
        <begin position="414"/>
        <end position="431"/>
    </location>
</feature>
<dbReference type="PROSITE" id="PS50850">
    <property type="entry name" value="MFS"/>
    <property type="match status" value="1"/>
</dbReference>
<reference evidence="9 10" key="1">
    <citation type="submission" date="2020-12" db="EMBL/GenBank/DDBJ databases">
        <title>Brachybacterium sp. MASK1Z-5, whole genome shotgun sequence.</title>
        <authorList>
            <person name="Tuo L."/>
        </authorList>
    </citation>
    <scope>NUCLEOTIDE SEQUENCE [LARGE SCALE GENOMIC DNA]</scope>
    <source>
        <strain evidence="9 10">MASK1Z-5</strain>
    </source>
</reference>
<evidence type="ECO:0000256" key="4">
    <source>
        <dbReference type="ARBA" id="ARBA00022989"/>
    </source>
</evidence>
<dbReference type="Proteomes" id="UP000612352">
    <property type="component" value="Unassembled WGS sequence"/>
</dbReference>
<comment type="subcellular location">
    <subcellularLocation>
        <location evidence="1">Cell membrane</location>
        <topology evidence="1">Multi-pass membrane protein</topology>
    </subcellularLocation>
</comment>
<evidence type="ECO:0000256" key="2">
    <source>
        <dbReference type="ARBA" id="ARBA00022475"/>
    </source>
</evidence>
<feature type="transmembrane region" description="Helical" evidence="7">
    <location>
        <begin position="382"/>
        <end position="402"/>
    </location>
</feature>
<feature type="transmembrane region" description="Helical" evidence="7">
    <location>
        <begin position="33"/>
        <end position="54"/>
    </location>
</feature>
<feature type="transmembrane region" description="Helical" evidence="7">
    <location>
        <begin position="298"/>
        <end position="317"/>
    </location>
</feature>
<evidence type="ECO:0000313" key="9">
    <source>
        <dbReference type="EMBL" id="MBK0331307.1"/>
    </source>
</evidence>
<dbReference type="InterPro" id="IPR050189">
    <property type="entry name" value="MFS_Efflux_Transporters"/>
</dbReference>
<comment type="caution">
    <text evidence="9">The sequence shown here is derived from an EMBL/GenBank/DDBJ whole genome shotgun (WGS) entry which is preliminary data.</text>
</comment>
<dbReference type="InterPro" id="IPR020846">
    <property type="entry name" value="MFS_dom"/>
</dbReference>
<dbReference type="EMBL" id="JAEDAJ010000003">
    <property type="protein sequence ID" value="MBK0331307.1"/>
    <property type="molecule type" value="Genomic_DNA"/>
</dbReference>
<keyword evidence="3 7" id="KW-0812">Transmembrane</keyword>
<evidence type="ECO:0000256" key="1">
    <source>
        <dbReference type="ARBA" id="ARBA00004651"/>
    </source>
</evidence>
<evidence type="ECO:0000259" key="8">
    <source>
        <dbReference type="PROSITE" id="PS50850"/>
    </source>
</evidence>
<sequence length="448" mass="44177">MDPSSHTEKRGDTGARIARRPHGTTARALGTDALLAVVALALIGVCYGLARFAFGLFLPTFRETFDLTSRTAGLIASSSYLAYCAGIIGAVALSPRFGSRTVALAAGVLATSGIALVATAISPAMLLGGVAIAGASTGVASPPLAQAIARCVAPARRDRVQSIANAGTGAGVMLSGPVALLGQNHWRLSWGLFALAAFAVCVAVAVVVPQVRIVPAGARRGGPRAGRGRDGAERGEHGSRTRVAGGPGRADALTASTLALARLMGAAAVMGAASAMVWTFGQDRIAGADGAGPQVGVTAWIVLGACGLGGAAAGDLVRRLGTRAAWALLMGLVALSTVVLGIAPDSPPAAITSCAAFGAAYVALTGLVLVGATRIRPERTAVVVGGGFLAIALGQTLATPLWGAVADRAGAEAAFLGAGVLALAGAVLAPVGRRARAHSRSGSEAAGG</sequence>
<feature type="compositionally biased region" description="Basic and acidic residues" evidence="6">
    <location>
        <begin position="227"/>
        <end position="239"/>
    </location>
</feature>
<dbReference type="RefSeq" id="WP_200501933.1">
    <property type="nucleotide sequence ID" value="NZ_JAEDAJ010000003.1"/>
</dbReference>
<dbReference type="InterPro" id="IPR036259">
    <property type="entry name" value="MFS_trans_sf"/>
</dbReference>
<feature type="transmembrane region" description="Helical" evidence="7">
    <location>
        <begin position="259"/>
        <end position="278"/>
    </location>
</feature>
<evidence type="ECO:0000256" key="5">
    <source>
        <dbReference type="ARBA" id="ARBA00023136"/>
    </source>
</evidence>
<feature type="transmembrane region" description="Helical" evidence="7">
    <location>
        <begin position="324"/>
        <end position="343"/>
    </location>
</feature>
<evidence type="ECO:0000256" key="7">
    <source>
        <dbReference type="SAM" id="Phobius"/>
    </source>
</evidence>
<dbReference type="SUPFAM" id="SSF103473">
    <property type="entry name" value="MFS general substrate transporter"/>
    <property type="match status" value="1"/>
</dbReference>
<feature type="transmembrane region" description="Helical" evidence="7">
    <location>
        <begin position="101"/>
        <end position="121"/>
    </location>
</feature>
<dbReference type="PANTHER" id="PTHR43124:SF3">
    <property type="entry name" value="CHLORAMPHENICOL EFFLUX PUMP RV0191"/>
    <property type="match status" value="1"/>
</dbReference>
<gene>
    <name evidence="9" type="ORF">I8D64_07815</name>
</gene>
<feature type="transmembrane region" description="Helical" evidence="7">
    <location>
        <begin position="127"/>
        <end position="151"/>
    </location>
</feature>
<keyword evidence="4 7" id="KW-1133">Transmembrane helix</keyword>
<feature type="transmembrane region" description="Helical" evidence="7">
    <location>
        <begin position="74"/>
        <end position="94"/>
    </location>
</feature>
<dbReference type="Gene3D" id="1.20.1250.20">
    <property type="entry name" value="MFS general substrate transporter like domains"/>
    <property type="match status" value="2"/>
</dbReference>
<feature type="transmembrane region" description="Helical" evidence="7">
    <location>
        <begin position="188"/>
        <end position="211"/>
    </location>
</feature>
<feature type="region of interest" description="Disordered" evidence="6">
    <location>
        <begin position="219"/>
        <end position="248"/>
    </location>
</feature>
<keyword evidence="5 7" id="KW-0472">Membrane</keyword>
<keyword evidence="10" id="KW-1185">Reference proteome</keyword>
<evidence type="ECO:0000313" key="10">
    <source>
        <dbReference type="Proteomes" id="UP000612352"/>
    </source>
</evidence>
<feature type="transmembrane region" description="Helical" evidence="7">
    <location>
        <begin position="349"/>
        <end position="370"/>
    </location>
</feature>
<feature type="domain" description="Major facilitator superfamily (MFS) profile" evidence="8">
    <location>
        <begin position="36"/>
        <end position="437"/>
    </location>
</feature>
<feature type="transmembrane region" description="Helical" evidence="7">
    <location>
        <begin position="163"/>
        <end position="182"/>
    </location>
</feature>
<organism evidence="9 10">
    <name type="scientific">Brachybacterium halotolerans</name>
    <dbReference type="NCBI Taxonomy" id="2795215"/>
    <lineage>
        <taxon>Bacteria</taxon>
        <taxon>Bacillati</taxon>
        <taxon>Actinomycetota</taxon>
        <taxon>Actinomycetes</taxon>
        <taxon>Micrococcales</taxon>
        <taxon>Dermabacteraceae</taxon>
        <taxon>Brachybacterium</taxon>
    </lineage>
</organism>
<evidence type="ECO:0000256" key="6">
    <source>
        <dbReference type="SAM" id="MobiDB-lite"/>
    </source>
</evidence>
<keyword evidence="2" id="KW-1003">Cell membrane</keyword>
<dbReference type="Pfam" id="PF07690">
    <property type="entry name" value="MFS_1"/>
    <property type="match status" value="1"/>
</dbReference>
<evidence type="ECO:0000256" key="3">
    <source>
        <dbReference type="ARBA" id="ARBA00022692"/>
    </source>
</evidence>
<proteinExistence type="predicted"/>
<accession>A0ABS1B9G5</accession>